<feature type="transmembrane region" description="Helical" evidence="5">
    <location>
        <begin position="125"/>
        <end position="147"/>
    </location>
</feature>
<protein>
    <recommendedName>
        <fullName evidence="9">Solute carrier family 39 (Zinc transporter), member 1/2/3</fullName>
    </recommendedName>
</protein>
<dbReference type="PANTHER" id="PTHR11040">
    <property type="entry name" value="ZINC/IRON TRANSPORTER"/>
    <property type="match status" value="1"/>
</dbReference>
<feature type="transmembrane region" description="Helical" evidence="5">
    <location>
        <begin position="276"/>
        <end position="298"/>
    </location>
</feature>
<feature type="transmembrane region" description="Helical" evidence="5">
    <location>
        <begin position="382"/>
        <end position="400"/>
    </location>
</feature>
<dbReference type="InterPro" id="IPR003689">
    <property type="entry name" value="ZIP"/>
</dbReference>
<organism evidence="7 8">
    <name type="scientific">Cryptococcus decagattii</name>
    <dbReference type="NCBI Taxonomy" id="1859122"/>
    <lineage>
        <taxon>Eukaryota</taxon>
        <taxon>Fungi</taxon>
        <taxon>Dikarya</taxon>
        <taxon>Basidiomycota</taxon>
        <taxon>Agaricomycotina</taxon>
        <taxon>Tremellomycetes</taxon>
        <taxon>Tremellales</taxon>
        <taxon>Cryptococcaceae</taxon>
        <taxon>Cryptococcus</taxon>
        <taxon>Cryptococcus gattii species complex</taxon>
    </lineage>
</organism>
<evidence type="ECO:0000313" key="7">
    <source>
        <dbReference type="EMBL" id="WVO21444.1"/>
    </source>
</evidence>
<feature type="transmembrane region" description="Helical" evidence="5">
    <location>
        <begin position="249"/>
        <end position="270"/>
    </location>
</feature>
<dbReference type="PANTHER" id="PTHR11040:SF44">
    <property type="entry name" value="PROTEIN ZNTC-RELATED"/>
    <property type="match status" value="1"/>
</dbReference>
<keyword evidence="6" id="KW-0732">Signal</keyword>
<gene>
    <name evidence="7" type="ORF">IAS62_002753</name>
</gene>
<dbReference type="EMBL" id="CP143809">
    <property type="protein sequence ID" value="WVO21444.1"/>
    <property type="molecule type" value="Genomic_DNA"/>
</dbReference>
<dbReference type="Proteomes" id="UP001432216">
    <property type="component" value="Chromosome 4"/>
</dbReference>
<feature type="transmembrane region" description="Helical" evidence="5">
    <location>
        <begin position="82"/>
        <end position="105"/>
    </location>
</feature>
<evidence type="ECO:0000256" key="5">
    <source>
        <dbReference type="SAM" id="Phobius"/>
    </source>
</evidence>
<reference evidence="7 8" key="1">
    <citation type="submission" date="2024-01" db="EMBL/GenBank/DDBJ databases">
        <title>Comparative genomics of Cryptococcus and Kwoniella reveals pathogenesis evolution and contrasting modes of karyotype evolution via chromosome fusion or intercentromeric recombination.</title>
        <authorList>
            <person name="Coelho M.A."/>
            <person name="David-Palma M."/>
            <person name="Shea T."/>
            <person name="Bowers K."/>
            <person name="McGinley-Smith S."/>
            <person name="Mohammad A.W."/>
            <person name="Gnirke A."/>
            <person name="Yurkov A.M."/>
            <person name="Nowrousian M."/>
            <person name="Sun S."/>
            <person name="Cuomo C.A."/>
            <person name="Heitman J."/>
        </authorList>
    </citation>
    <scope>NUCLEOTIDE SEQUENCE [LARGE SCALE GENOMIC DNA]</scope>
    <source>
        <strain evidence="7 8">7685027</strain>
    </source>
</reference>
<evidence type="ECO:0000256" key="1">
    <source>
        <dbReference type="ARBA" id="ARBA00004141"/>
    </source>
</evidence>
<keyword evidence="4 5" id="KW-0472">Membrane</keyword>
<proteinExistence type="predicted"/>
<evidence type="ECO:0000313" key="8">
    <source>
        <dbReference type="Proteomes" id="UP001432216"/>
    </source>
</evidence>
<evidence type="ECO:0000256" key="2">
    <source>
        <dbReference type="ARBA" id="ARBA00022692"/>
    </source>
</evidence>
<sequence>MTGRSIFVYFIAFAIVGFVRGQITAEEEHDHDHDHHDHDHDHHNHQDDAVVTDAATHDAHAGHTHAHSSSDCGVTELQNYNLAIHIVAVFVMLVASALGVFLPVILGKLGPRNKLFGSLFSILKYFGSGIIISLAFVHLLIHAFFSLTNACAGDMEYESVAPAIAMATVIVVWLVDFFGSRFIARQNSCLPEDDRNITAASSSSPESRGGGKIDGISTPVTELACCGPNKSEVTPFDGAAKTAHWNVQLLEYGVIFHSIMIGVSLGAMGTGFNTTFAALVFHQLFEGLGLGARIAMLIWPPGVSSTIKKWTMCLAYALVTPVGIAIGIGVHESINMNGRAILLSTGILDSISAGILLYSGLCQLLYREWVVGDMRDASTGEIIVALVSLFLGLFAMSFIGKWI</sequence>
<feature type="transmembrane region" description="Helical" evidence="5">
    <location>
        <begin position="310"/>
        <end position="328"/>
    </location>
</feature>
<feature type="signal peptide" evidence="6">
    <location>
        <begin position="1"/>
        <end position="21"/>
    </location>
</feature>
<keyword evidence="2 5" id="KW-0812">Transmembrane</keyword>
<feature type="chain" id="PRO_5046370730" description="Solute carrier family 39 (Zinc transporter), member 1/2/3" evidence="6">
    <location>
        <begin position="22"/>
        <end position="403"/>
    </location>
</feature>
<comment type="subcellular location">
    <subcellularLocation>
        <location evidence="1">Membrane</location>
        <topology evidence="1">Multi-pass membrane protein</topology>
    </subcellularLocation>
</comment>
<evidence type="ECO:0000256" key="6">
    <source>
        <dbReference type="SAM" id="SignalP"/>
    </source>
</evidence>
<dbReference type="Pfam" id="PF02535">
    <property type="entry name" value="Zip"/>
    <property type="match status" value="1"/>
</dbReference>
<keyword evidence="3 5" id="KW-1133">Transmembrane helix</keyword>
<dbReference type="RefSeq" id="XP_064720683.1">
    <property type="nucleotide sequence ID" value="XM_064864611.1"/>
</dbReference>
<dbReference type="GeneID" id="89989526"/>
<name>A0ABZ2ASK4_9TREE</name>
<evidence type="ECO:0000256" key="4">
    <source>
        <dbReference type="ARBA" id="ARBA00023136"/>
    </source>
</evidence>
<feature type="transmembrane region" description="Helical" evidence="5">
    <location>
        <begin position="159"/>
        <end position="178"/>
    </location>
</feature>
<accession>A0ABZ2ASK4</accession>
<evidence type="ECO:0000256" key="3">
    <source>
        <dbReference type="ARBA" id="ARBA00022989"/>
    </source>
</evidence>
<feature type="transmembrane region" description="Helical" evidence="5">
    <location>
        <begin position="340"/>
        <end position="361"/>
    </location>
</feature>
<keyword evidence="8" id="KW-1185">Reference proteome</keyword>
<evidence type="ECO:0008006" key="9">
    <source>
        <dbReference type="Google" id="ProtNLM"/>
    </source>
</evidence>